<evidence type="ECO:0000313" key="3">
    <source>
        <dbReference type="EMBL" id="CAH1118862.1"/>
    </source>
</evidence>
<dbReference type="SUPFAM" id="SSF48726">
    <property type="entry name" value="Immunoglobulin"/>
    <property type="match status" value="2"/>
</dbReference>
<accession>A0A9P0DA64</accession>
<dbReference type="PANTHER" id="PTHR21261:SF8">
    <property type="entry name" value="BEATEN PATH IA, ISOFORM B-RELATED"/>
    <property type="match status" value="1"/>
</dbReference>
<feature type="chain" id="PRO_5040106039" description="Ig-like domain-containing protein" evidence="1">
    <location>
        <begin position="24"/>
        <end position="313"/>
    </location>
</feature>
<dbReference type="InterPro" id="IPR007110">
    <property type="entry name" value="Ig-like_dom"/>
</dbReference>
<name>A0A9P0DA64_PHACE</name>
<evidence type="ECO:0000256" key="1">
    <source>
        <dbReference type="SAM" id="SignalP"/>
    </source>
</evidence>
<dbReference type="EMBL" id="OU896718">
    <property type="protein sequence ID" value="CAH1118862.1"/>
    <property type="molecule type" value="Genomic_DNA"/>
</dbReference>
<reference evidence="3" key="1">
    <citation type="submission" date="2022-01" db="EMBL/GenBank/DDBJ databases">
        <authorList>
            <person name="King R."/>
        </authorList>
    </citation>
    <scope>NUCLEOTIDE SEQUENCE</scope>
</reference>
<dbReference type="PANTHER" id="PTHR21261">
    <property type="entry name" value="BEAT PROTEIN"/>
    <property type="match status" value="1"/>
</dbReference>
<proteinExistence type="predicted"/>
<dbReference type="InterPro" id="IPR003599">
    <property type="entry name" value="Ig_sub"/>
</dbReference>
<reference evidence="3" key="2">
    <citation type="submission" date="2022-10" db="EMBL/GenBank/DDBJ databases">
        <authorList>
            <consortium name="ENA_rothamsted_submissions"/>
            <consortium name="culmorum"/>
            <person name="King R."/>
        </authorList>
    </citation>
    <scope>NUCLEOTIDE SEQUENCE</scope>
</reference>
<dbReference type="OrthoDB" id="6419989at2759"/>
<keyword evidence="1" id="KW-0732">Signal</keyword>
<dbReference type="Gene3D" id="2.60.40.10">
    <property type="entry name" value="Immunoglobulins"/>
    <property type="match status" value="2"/>
</dbReference>
<dbReference type="PROSITE" id="PS50835">
    <property type="entry name" value="IG_LIKE"/>
    <property type="match status" value="2"/>
</dbReference>
<organism evidence="3 4">
    <name type="scientific">Phaedon cochleariae</name>
    <name type="common">Mustard beetle</name>
    <dbReference type="NCBI Taxonomy" id="80249"/>
    <lineage>
        <taxon>Eukaryota</taxon>
        <taxon>Metazoa</taxon>
        <taxon>Ecdysozoa</taxon>
        <taxon>Arthropoda</taxon>
        <taxon>Hexapoda</taxon>
        <taxon>Insecta</taxon>
        <taxon>Pterygota</taxon>
        <taxon>Neoptera</taxon>
        <taxon>Endopterygota</taxon>
        <taxon>Coleoptera</taxon>
        <taxon>Polyphaga</taxon>
        <taxon>Cucujiformia</taxon>
        <taxon>Chrysomeloidea</taxon>
        <taxon>Chrysomelidae</taxon>
        <taxon>Chrysomelinae</taxon>
        <taxon>Chrysomelini</taxon>
        <taxon>Phaedon</taxon>
    </lineage>
</organism>
<dbReference type="InterPro" id="IPR013783">
    <property type="entry name" value="Ig-like_fold"/>
</dbReference>
<keyword evidence="4" id="KW-1185">Reference proteome</keyword>
<dbReference type="Proteomes" id="UP001153737">
    <property type="component" value="Chromosome 12"/>
</dbReference>
<dbReference type="FunFam" id="2.60.40.10:FF:000437">
    <property type="entry name" value="Beat-IIIc, isoform A"/>
    <property type="match status" value="1"/>
</dbReference>
<gene>
    <name evidence="3" type="ORF">PHAECO_LOCUS2834</name>
</gene>
<dbReference type="InterPro" id="IPR036179">
    <property type="entry name" value="Ig-like_dom_sf"/>
</dbReference>
<evidence type="ECO:0000313" key="4">
    <source>
        <dbReference type="Proteomes" id="UP001153737"/>
    </source>
</evidence>
<sequence length="313" mass="35592">MKADEKWLIAVFAVFVLFQDCLSLKEVRIQVPTAVLLGHQAVLKCFFDSEGDKLYSVKWYHNAAEFFRYNPSIKNPIRQFKLKGFYVDETESDATQVVLKHVTKAMSGKFSCEVTADQPSFFTDMKTAQLEVIDPPKSDPFISGAKARYKVGEYLKAICTVDKSDPAVNLTWHVNGRIMDVPQVHRYKKVIEGDYTSSYSTLRFKITEPLFDSGKLKIRCSADLFGVWHRSSEKTIELKLDDREDSNTAPAWLASTTSTEYSHEIYWMQVARNAPESTLIFEDSGNDANNRATTFPFNEAMIATALTICLHCR</sequence>
<feature type="domain" description="Ig-like" evidence="2">
    <location>
        <begin position="136"/>
        <end position="237"/>
    </location>
</feature>
<feature type="domain" description="Ig-like" evidence="2">
    <location>
        <begin position="38"/>
        <end position="123"/>
    </location>
</feature>
<feature type="signal peptide" evidence="1">
    <location>
        <begin position="1"/>
        <end position="23"/>
    </location>
</feature>
<dbReference type="SMART" id="SM00409">
    <property type="entry name" value="IG"/>
    <property type="match status" value="1"/>
</dbReference>
<dbReference type="AlphaFoldDB" id="A0A9P0DA64"/>
<evidence type="ECO:0000259" key="2">
    <source>
        <dbReference type="PROSITE" id="PS50835"/>
    </source>
</evidence>
<protein>
    <recommendedName>
        <fullName evidence="2">Ig-like domain-containing protein</fullName>
    </recommendedName>
</protein>